<sequence length="705" mass="76602">MRRVCLFLLWMMWWLPAPRARAETYAVERPIEDEADLLALGDEGALPEEDVEALRELLRTGVDPLTASREALYALPGFTWAQVDALIAWREARAGGFTEEDLVEAGVLTEAQLDRVRAFLVGRTRSTSGVAGRVRLLSAYGMADARVPPVLLQARVRGPWGLHAGLTASLTRRRLEAVHYDSRSRALVARPPGVTARLPKFHLRWEGAQASVLVGAYRLGFGQRLTLDTTGRPAPEGFLPDEDFTPPGAPERRCMVSGAGACGAEDLGRVTPDFGWTEGFRGVAGTVHGRVEDVTLSFTGFGSYQSRGLSQYELFDRTRCASARGCPAPEVFALLPGSRGTGTARFVSRTLPGVFHEWVGGGHAAVGVSPRARLGMTAWGAGPLWALEGMAPDFREQARYPGGGGYGAVGLDAAWGSGPVDLFFEGTRSFAAAGGGFGAFQRIVLGDRARQLEGSLRYYGRGFENPHGRPLASSDESGGLRASNELGTRLCYLHRTEDEAWRWVGQVDLWTQPGGPPRFVHVTGSVRVEALNVPVLQPSVWVEHHNKDLGRNGPGLCFEGTEGELPGGEPAPCPGERYGVGGRVTFEPTEALRLAARYQHTWMGSPQHPEGVRQDGRALLEGILRPLPSLRLHGRMSWRDEDLADDTRLSQTLRTSLEGAWALASGSGIRARYEFVLDLKTSEGARTPPEPPQHLFRLELEGVLP</sequence>
<dbReference type="InterPro" id="IPR010994">
    <property type="entry name" value="RuvA_2-like"/>
</dbReference>
<accession>A0A250IH77</accession>
<feature type="signal peptide" evidence="1">
    <location>
        <begin position="1"/>
        <end position="22"/>
    </location>
</feature>
<reference evidence="2 3" key="1">
    <citation type="submission" date="2017-06" db="EMBL/GenBank/DDBJ databases">
        <authorList>
            <person name="Kim H.J."/>
            <person name="Triplett B.A."/>
        </authorList>
    </citation>
    <scope>NUCLEOTIDE SEQUENCE [LARGE SCALE GENOMIC DNA]</scope>
    <source>
        <strain evidence="2 3">DSM 14713</strain>
    </source>
</reference>
<protein>
    <submittedName>
        <fullName evidence="2">Uncharacterized protein</fullName>
    </submittedName>
</protein>
<dbReference type="KEGG" id="mbd:MEBOL_004044"/>
<dbReference type="EMBL" id="CP022163">
    <property type="protein sequence ID" value="ATB30583.1"/>
    <property type="molecule type" value="Genomic_DNA"/>
</dbReference>
<dbReference type="AlphaFoldDB" id="A0A250IH77"/>
<evidence type="ECO:0000313" key="2">
    <source>
        <dbReference type="EMBL" id="ATB30583.1"/>
    </source>
</evidence>
<evidence type="ECO:0000313" key="3">
    <source>
        <dbReference type="Proteomes" id="UP000217289"/>
    </source>
</evidence>
<evidence type="ECO:0000256" key="1">
    <source>
        <dbReference type="SAM" id="SignalP"/>
    </source>
</evidence>
<dbReference type="Proteomes" id="UP000217289">
    <property type="component" value="Chromosome"/>
</dbReference>
<organism evidence="2 3">
    <name type="scientific">Melittangium boletus DSM 14713</name>
    <dbReference type="NCBI Taxonomy" id="1294270"/>
    <lineage>
        <taxon>Bacteria</taxon>
        <taxon>Pseudomonadati</taxon>
        <taxon>Myxococcota</taxon>
        <taxon>Myxococcia</taxon>
        <taxon>Myxococcales</taxon>
        <taxon>Cystobacterineae</taxon>
        <taxon>Archangiaceae</taxon>
        <taxon>Melittangium</taxon>
    </lineage>
</organism>
<dbReference type="RefSeq" id="WP_245919957.1">
    <property type="nucleotide sequence ID" value="NZ_CP022163.1"/>
</dbReference>
<feature type="chain" id="PRO_5012219537" evidence="1">
    <location>
        <begin position="23"/>
        <end position="705"/>
    </location>
</feature>
<name>A0A250IH77_9BACT</name>
<dbReference type="SUPFAM" id="SSF47781">
    <property type="entry name" value="RuvA domain 2-like"/>
    <property type="match status" value="1"/>
</dbReference>
<keyword evidence="3" id="KW-1185">Reference proteome</keyword>
<keyword evidence="1" id="KW-0732">Signal</keyword>
<proteinExistence type="predicted"/>
<gene>
    <name evidence="2" type="ORF">MEBOL_004044</name>
</gene>